<dbReference type="Proteomes" id="UP000299102">
    <property type="component" value="Unassembled WGS sequence"/>
</dbReference>
<dbReference type="EMBL" id="BGZK01000012">
    <property type="protein sequence ID" value="GBP04064.1"/>
    <property type="molecule type" value="Genomic_DNA"/>
</dbReference>
<dbReference type="AlphaFoldDB" id="A0A4C1SQ24"/>
<evidence type="ECO:0000313" key="2">
    <source>
        <dbReference type="EMBL" id="GBP04064.1"/>
    </source>
</evidence>
<keyword evidence="3" id="KW-1185">Reference proteome</keyword>
<sequence>MPEVSPVQSPRSKRRQRSLRVETPPVQSPLQDTAGVQFPRPIRRRCSSGIQGIAGAVPASETPPVQAPRPRHRWCAVSAPHTPPVVSAPRHRWHCFRARNFANAVPAPETPSVQSTRPRRCRCSVRVRAPSVQFPRSRHRRPSPRRDVVGSLCIRYITGSTCAETLPAVTVPKLNNSWQFLSPRHR</sequence>
<evidence type="ECO:0000256" key="1">
    <source>
        <dbReference type="SAM" id="MobiDB-lite"/>
    </source>
</evidence>
<gene>
    <name evidence="2" type="ORF">EVAR_74812_1</name>
</gene>
<proteinExistence type="predicted"/>
<organism evidence="2 3">
    <name type="scientific">Eumeta variegata</name>
    <name type="common">Bagworm moth</name>
    <name type="synonym">Eumeta japonica</name>
    <dbReference type="NCBI Taxonomy" id="151549"/>
    <lineage>
        <taxon>Eukaryota</taxon>
        <taxon>Metazoa</taxon>
        <taxon>Ecdysozoa</taxon>
        <taxon>Arthropoda</taxon>
        <taxon>Hexapoda</taxon>
        <taxon>Insecta</taxon>
        <taxon>Pterygota</taxon>
        <taxon>Neoptera</taxon>
        <taxon>Endopterygota</taxon>
        <taxon>Lepidoptera</taxon>
        <taxon>Glossata</taxon>
        <taxon>Ditrysia</taxon>
        <taxon>Tineoidea</taxon>
        <taxon>Psychidae</taxon>
        <taxon>Oiketicinae</taxon>
        <taxon>Eumeta</taxon>
    </lineage>
</organism>
<accession>A0A4C1SQ24</accession>
<feature type="compositionally biased region" description="Polar residues" evidence="1">
    <location>
        <begin position="1"/>
        <end position="10"/>
    </location>
</feature>
<protein>
    <submittedName>
        <fullName evidence="2">Uncharacterized protein</fullName>
    </submittedName>
</protein>
<comment type="caution">
    <text evidence="2">The sequence shown here is derived from an EMBL/GenBank/DDBJ whole genome shotgun (WGS) entry which is preliminary data.</text>
</comment>
<reference evidence="2 3" key="1">
    <citation type="journal article" date="2019" name="Commun. Biol.">
        <title>The bagworm genome reveals a unique fibroin gene that provides high tensile strength.</title>
        <authorList>
            <person name="Kono N."/>
            <person name="Nakamura H."/>
            <person name="Ohtoshi R."/>
            <person name="Tomita M."/>
            <person name="Numata K."/>
            <person name="Arakawa K."/>
        </authorList>
    </citation>
    <scope>NUCLEOTIDE SEQUENCE [LARGE SCALE GENOMIC DNA]</scope>
</reference>
<feature type="region of interest" description="Disordered" evidence="1">
    <location>
        <begin position="1"/>
        <end position="35"/>
    </location>
</feature>
<name>A0A4C1SQ24_EUMVA</name>
<evidence type="ECO:0000313" key="3">
    <source>
        <dbReference type="Proteomes" id="UP000299102"/>
    </source>
</evidence>